<accession>A0A1H5RW38</accession>
<organism evidence="1 2">
    <name type="scientific">Xylanibacter ruminicola</name>
    <name type="common">Prevotella ruminicola</name>
    <dbReference type="NCBI Taxonomy" id="839"/>
    <lineage>
        <taxon>Bacteria</taxon>
        <taxon>Pseudomonadati</taxon>
        <taxon>Bacteroidota</taxon>
        <taxon>Bacteroidia</taxon>
        <taxon>Bacteroidales</taxon>
        <taxon>Prevotellaceae</taxon>
        <taxon>Xylanibacter</taxon>
    </lineage>
</organism>
<evidence type="ECO:0000313" key="2">
    <source>
        <dbReference type="Proteomes" id="UP000236735"/>
    </source>
</evidence>
<protein>
    <submittedName>
        <fullName evidence="1">Uncharacterized protein</fullName>
    </submittedName>
</protein>
<evidence type="ECO:0000313" key="1">
    <source>
        <dbReference type="EMBL" id="SEF42525.1"/>
    </source>
</evidence>
<gene>
    <name evidence="1" type="ORF">SAMN05216354_0369</name>
</gene>
<reference evidence="1 2" key="1">
    <citation type="submission" date="2016-10" db="EMBL/GenBank/DDBJ databases">
        <authorList>
            <person name="de Groot N.N."/>
        </authorList>
    </citation>
    <scope>NUCLEOTIDE SEQUENCE [LARGE SCALE GENOMIC DNA]</scope>
    <source>
        <strain evidence="1 2">AR32</strain>
    </source>
</reference>
<sequence>MQCSIKQHKKMKRIVELTESEFDFIETVRNYKRSHPRGEPKLRWALRGMLEDLLEEPLEK</sequence>
<proteinExistence type="predicted"/>
<name>A0A1H5RW38_XYLRU</name>
<dbReference type="Proteomes" id="UP000236735">
    <property type="component" value="Unassembled WGS sequence"/>
</dbReference>
<dbReference type="EMBL" id="FNUV01000001">
    <property type="protein sequence ID" value="SEF42525.1"/>
    <property type="molecule type" value="Genomic_DNA"/>
</dbReference>
<dbReference type="AlphaFoldDB" id="A0A1H5RW38"/>